<dbReference type="InterPro" id="IPR002898">
    <property type="entry name" value="MotA_ExbB_proton_chnl"/>
</dbReference>
<dbReference type="EMBL" id="OB665569">
    <property type="protein sequence ID" value="CAD7233051.1"/>
    <property type="molecule type" value="Genomic_DNA"/>
</dbReference>
<dbReference type="AlphaFoldDB" id="A0A7R8WPX7"/>
<evidence type="ECO:0000256" key="4">
    <source>
        <dbReference type="ARBA" id="ARBA00022519"/>
    </source>
</evidence>
<dbReference type="GO" id="GO:0015031">
    <property type="term" value="P:protein transport"/>
    <property type="evidence" value="ECO:0007669"/>
    <property type="project" value="InterPro"/>
</dbReference>
<dbReference type="InterPro" id="IPR014168">
    <property type="entry name" value="Tol-Pal_TolR"/>
</dbReference>
<dbReference type="Pfam" id="PF01618">
    <property type="entry name" value="MotA_ExbB"/>
    <property type="match status" value="1"/>
</dbReference>
<dbReference type="OrthoDB" id="8300536at2759"/>
<keyword evidence="3" id="KW-1003">Cell membrane</keyword>
<evidence type="ECO:0000256" key="6">
    <source>
        <dbReference type="ARBA" id="ARBA00022692"/>
    </source>
</evidence>
<dbReference type="Pfam" id="PF02472">
    <property type="entry name" value="ExbD"/>
    <property type="match status" value="1"/>
</dbReference>
<dbReference type="GO" id="GO:0005886">
    <property type="term" value="C:plasma membrane"/>
    <property type="evidence" value="ECO:0007669"/>
    <property type="project" value="UniProtKB-SubCell"/>
</dbReference>
<evidence type="ECO:0000256" key="9">
    <source>
        <dbReference type="ARBA" id="ARBA00023306"/>
    </source>
</evidence>
<dbReference type="Gene3D" id="3.30.420.270">
    <property type="match status" value="1"/>
</dbReference>
<dbReference type="PANTHER" id="PTHR30558:SF7">
    <property type="entry name" value="TOL-PAL SYSTEM PROTEIN TOLR"/>
    <property type="match status" value="1"/>
</dbReference>
<evidence type="ECO:0000256" key="8">
    <source>
        <dbReference type="ARBA" id="ARBA00023136"/>
    </source>
</evidence>
<dbReference type="GO" id="GO:0022857">
    <property type="term" value="F:transmembrane transporter activity"/>
    <property type="evidence" value="ECO:0007669"/>
    <property type="project" value="InterPro"/>
</dbReference>
<dbReference type="PANTHER" id="PTHR30558">
    <property type="entry name" value="EXBD MEMBRANE COMPONENT OF PMF-DRIVEN MACROMOLECULE IMPORT SYSTEM"/>
    <property type="match status" value="1"/>
</dbReference>
<keyword evidence="7" id="KW-1133">Transmembrane helix</keyword>
<accession>A0A7R8WPX7</accession>
<evidence type="ECO:0000313" key="10">
    <source>
        <dbReference type="EMBL" id="CAD7233051.1"/>
    </source>
</evidence>
<reference evidence="10" key="1">
    <citation type="submission" date="2020-11" db="EMBL/GenBank/DDBJ databases">
        <authorList>
            <person name="Tran Van P."/>
        </authorList>
    </citation>
    <scope>NUCLEOTIDE SEQUENCE</scope>
</reference>
<evidence type="ECO:0000256" key="1">
    <source>
        <dbReference type="ARBA" id="ARBA00004162"/>
    </source>
</evidence>
<keyword evidence="6" id="KW-0812">Transmembrane</keyword>
<gene>
    <name evidence="10" type="ORF">CTOB1V02_LOCUS10875</name>
</gene>
<evidence type="ECO:0000256" key="5">
    <source>
        <dbReference type="ARBA" id="ARBA00022618"/>
    </source>
</evidence>
<dbReference type="GO" id="GO:0051301">
    <property type="term" value="P:cell division"/>
    <property type="evidence" value="ECO:0007669"/>
    <property type="project" value="UniProtKB-KW"/>
</dbReference>
<protein>
    <submittedName>
        <fullName evidence="10">Uncharacterized protein</fullName>
    </submittedName>
</protein>
<proteinExistence type="predicted"/>
<keyword evidence="8" id="KW-0472">Membrane</keyword>
<comment type="subcellular location">
    <subcellularLocation>
        <location evidence="2">Cell membrane</location>
        <topology evidence="2">Multi-pass membrane protein</topology>
    </subcellularLocation>
    <subcellularLocation>
        <location evidence="1">Cell membrane</location>
        <topology evidence="1">Single-pass membrane protein</topology>
    </subcellularLocation>
</comment>
<name>A0A7R8WPX7_9CRUS</name>
<evidence type="ECO:0000256" key="7">
    <source>
        <dbReference type="ARBA" id="ARBA00022989"/>
    </source>
</evidence>
<keyword evidence="9" id="KW-0131">Cell cycle</keyword>
<evidence type="ECO:0000256" key="3">
    <source>
        <dbReference type="ARBA" id="ARBA00022475"/>
    </source>
</evidence>
<keyword evidence="4" id="KW-0997">Cell inner membrane</keyword>
<dbReference type="InterPro" id="IPR003400">
    <property type="entry name" value="ExbD"/>
</dbReference>
<evidence type="ECO:0000256" key="2">
    <source>
        <dbReference type="ARBA" id="ARBA00004651"/>
    </source>
</evidence>
<organism evidence="10">
    <name type="scientific">Cyprideis torosa</name>
    <dbReference type="NCBI Taxonomy" id="163714"/>
    <lineage>
        <taxon>Eukaryota</taxon>
        <taxon>Metazoa</taxon>
        <taxon>Ecdysozoa</taxon>
        <taxon>Arthropoda</taxon>
        <taxon>Crustacea</taxon>
        <taxon>Oligostraca</taxon>
        <taxon>Ostracoda</taxon>
        <taxon>Podocopa</taxon>
        <taxon>Podocopida</taxon>
        <taxon>Cytherocopina</taxon>
        <taxon>Cytheroidea</taxon>
        <taxon>Cytherideidae</taxon>
        <taxon>Cyprideis</taxon>
    </lineage>
</organism>
<dbReference type="NCBIfam" id="TIGR02801">
    <property type="entry name" value="tolR"/>
    <property type="match status" value="1"/>
</dbReference>
<sequence length="292" mass="32153">MARQSFDFIERFWSCKTLSDAYSIVAQHRSSPEAAIFEAGYNELQKINSLRNRSEDMASQETLEMQLATMDNLKRAMEKACSQELGAMEKGLAFLATAGIRGSASLSAVAPGISEALVATAAGLLVAIPSVIFYNHFSNKNRLRKGRGMYTLKKGKGHRRGRSLVSEINVTPMVDVMLVLLIIFMVTAPMMTQGLDIDLPETTTKSLRQQEDPIVVSIDKDGIITLRDIVVTKPLLRQQLAKLPDEMKEGPIYLKADKTVPYGVVVSVMADIKGTGFDKLGMITQPPQDIEK</sequence>
<keyword evidence="5" id="KW-0132">Cell division</keyword>